<feature type="compositionally biased region" description="Polar residues" evidence="1">
    <location>
        <begin position="23"/>
        <end position="36"/>
    </location>
</feature>
<keyword evidence="4" id="KW-1185">Reference proteome</keyword>
<comment type="caution">
    <text evidence="3">The sequence shown here is derived from an EMBL/GenBank/DDBJ whole genome shotgun (WGS) entry which is preliminary data.</text>
</comment>
<evidence type="ECO:0000313" key="4">
    <source>
        <dbReference type="Proteomes" id="UP001279660"/>
    </source>
</evidence>
<evidence type="ECO:0000256" key="1">
    <source>
        <dbReference type="SAM" id="MobiDB-lite"/>
    </source>
</evidence>
<protein>
    <submittedName>
        <fullName evidence="3">DUF3597 domain-containing protein</fullName>
    </submittedName>
</protein>
<dbReference type="Pfam" id="PF12200">
    <property type="entry name" value="DUF3597"/>
    <property type="match status" value="1"/>
</dbReference>
<dbReference type="Proteomes" id="UP001279660">
    <property type="component" value="Unassembled WGS sequence"/>
</dbReference>
<name>A0ABU4PMW0_9SPHN</name>
<dbReference type="InterPro" id="IPR022016">
    <property type="entry name" value="DUF3597"/>
</dbReference>
<dbReference type="EMBL" id="JAWXXV010000001">
    <property type="protein sequence ID" value="MDX5985309.1"/>
    <property type="molecule type" value="Genomic_DNA"/>
</dbReference>
<sequence>MGIFSMIKDAIWGQKAAPEEAVPSTSAMPQMNTPSDPGNPPAEAAPTAPTAPVDVEAILTAKAEAKGQELNWRDSIVDLMKLLDLDASHENRLALAHELGFTGDTDDSATMNVWLHQQVMAKLAESGGTVPAALTH</sequence>
<proteinExistence type="predicted"/>
<reference evidence="3 4" key="1">
    <citation type="submission" date="2023-11" db="EMBL/GenBank/DDBJ databases">
        <title>MicrobeMod: A computational toolkit for identifying prokaryotic methylation and restriction-modification with nanopore sequencing.</title>
        <authorList>
            <person name="Crits-Christoph A."/>
            <person name="Kang S.C."/>
            <person name="Lee H."/>
            <person name="Ostrov N."/>
        </authorList>
    </citation>
    <scope>NUCLEOTIDE SEQUENCE [LARGE SCALE GENOMIC DNA]</scope>
    <source>
        <strain evidence="3 4">ATCC 14820</strain>
    </source>
</reference>
<feature type="region of interest" description="Disordered" evidence="1">
    <location>
        <begin position="15"/>
        <end position="49"/>
    </location>
</feature>
<organism evidence="3 4">
    <name type="scientific">Sphingomonas echinoides</name>
    <dbReference type="NCBI Taxonomy" id="59803"/>
    <lineage>
        <taxon>Bacteria</taxon>
        <taxon>Pseudomonadati</taxon>
        <taxon>Pseudomonadota</taxon>
        <taxon>Alphaproteobacteria</taxon>
        <taxon>Sphingomonadales</taxon>
        <taxon>Sphingomonadaceae</taxon>
        <taxon>Sphingomonas</taxon>
    </lineage>
</organism>
<evidence type="ECO:0000313" key="3">
    <source>
        <dbReference type="EMBL" id="MDX5985309.1"/>
    </source>
</evidence>
<gene>
    <name evidence="3" type="ORF">SIL82_13710</name>
</gene>
<feature type="domain" description="DUF3597" evidence="2">
    <location>
        <begin position="3"/>
        <end position="131"/>
    </location>
</feature>
<dbReference type="SUPFAM" id="SSF158634">
    <property type="entry name" value="RPA2825-like"/>
    <property type="match status" value="1"/>
</dbReference>
<accession>A0ABU4PMW0</accession>
<evidence type="ECO:0000259" key="2">
    <source>
        <dbReference type="Pfam" id="PF12200"/>
    </source>
</evidence>